<dbReference type="Proteomes" id="UP000828390">
    <property type="component" value="Unassembled WGS sequence"/>
</dbReference>
<evidence type="ECO:0000313" key="5">
    <source>
        <dbReference type="EMBL" id="KAH3834906.1"/>
    </source>
</evidence>
<reference evidence="5" key="2">
    <citation type="submission" date="2020-11" db="EMBL/GenBank/DDBJ databases">
        <authorList>
            <person name="McCartney M.A."/>
            <person name="Auch B."/>
            <person name="Kono T."/>
            <person name="Mallez S."/>
            <person name="Becker A."/>
            <person name="Gohl D.M."/>
            <person name="Silverstein K.A.T."/>
            <person name="Koren S."/>
            <person name="Bechman K.B."/>
            <person name="Herman A."/>
            <person name="Abrahante J.E."/>
            <person name="Garbe J."/>
        </authorList>
    </citation>
    <scope>NUCLEOTIDE SEQUENCE</scope>
    <source>
        <strain evidence="5">Duluth1</strain>
        <tissue evidence="5">Whole animal</tissue>
    </source>
</reference>
<accession>A0A9D4K8D7</accession>
<comment type="caution">
    <text evidence="5">The sequence shown here is derived from an EMBL/GenBank/DDBJ whole genome shotgun (WGS) entry which is preliminary data.</text>
</comment>
<keyword evidence="6" id="KW-1185">Reference proteome</keyword>
<comment type="similarity">
    <text evidence="2">Belongs to the PET191 family.</text>
</comment>
<sequence>MGLFKYEVACEKIRRNLLDCLLQSECYKVENKTPRECMERGQDMPDECKQHRKALYKCKRSQIDTRTRFRGKHDL</sequence>
<gene>
    <name evidence="5" type="ORF">DPMN_108239</name>
</gene>
<dbReference type="PROSITE" id="PS51808">
    <property type="entry name" value="CHCH"/>
    <property type="match status" value="1"/>
</dbReference>
<evidence type="ECO:0000256" key="4">
    <source>
        <dbReference type="ARBA" id="ARBA00023157"/>
    </source>
</evidence>
<dbReference type="GO" id="GO:0005739">
    <property type="term" value="C:mitochondrion"/>
    <property type="evidence" value="ECO:0007669"/>
    <property type="project" value="TreeGrafter"/>
</dbReference>
<comment type="function">
    <text evidence="1">Involved in an early step of the mitochondrial complex IV assembly process.</text>
</comment>
<evidence type="ECO:0000256" key="1">
    <source>
        <dbReference type="ARBA" id="ARBA00003186"/>
    </source>
</evidence>
<reference evidence="5" key="1">
    <citation type="journal article" date="2019" name="bioRxiv">
        <title>The Genome of the Zebra Mussel, Dreissena polymorpha: A Resource for Invasive Species Research.</title>
        <authorList>
            <person name="McCartney M.A."/>
            <person name="Auch B."/>
            <person name="Kono T."/>
            <person name="Mallez S."/>
            <person name="Zhang Y."/>
            <person name="Obille A."/>
            <person name="Becker A."/>
            <person name="Abrahante J.E."/>
            <person name="Garbe J."/>
            <person name="Badalamenti J.P."/>
            <person name="Herman A."/>
            <person name="Mangelson H."/>
            <person name="Liachko I."/>
            <person name="Sullivan S."/>
            <person name="Sone E.D."/>
            <person name="Koren S."/>
            <person name="Silverstein K.A.T."/>
            <person name="Beckman K.B."/>
            <person name="Gohl D.M."/>
        </authorList>
    </citation>
    <scope>NUCLEOTIDE SEQUENCE</scope>
    <source>
        <strain evidence="5">Duluth1</strain>
        <tissue evidence="5">Whole animal</tissue>
    </source>
</reference>
<dbReference type="InterPro" id="IPR018793">
    <property type="entry name" value="Cyt_c_oxidase_assmbl_Pet191"/>
</dbReference>
<name>A0A9D4K8D7_DREPO</name>
<proteinExistence type="inferred from homology"/>
<evidence type="ECO:0000256" key="2">
    <source>
        <dbReference type="ARBA" id="ARBA00007785"/>
    </source>
</evidence>
<keyword evidence="4" id="KW-1015">Disulfide bond</keyword>
<dbReference type="Pfam" id="PF10203">
    <property type="entry name" value="Pet191_N"/>
    <property type="match status" value="1"/>
</dbReference>
<protein>
    <recommendedName>
        <fullName evidence="3">Cytochrome c oxidase assembly factor 5</fullName>
    </recommendedName>
</protein>
<evidence type="ECO:0000313" key="6">
    <source>
        <dbReference type="Proteomes" id="UP000828390"/>
    </source>
</evidence>
<dbReference type="PANTHER" id="PTHR28627">
    <property type="entry name" value="CYTOCHROME C OXIDASE ASSEMBLY FACTOR 5"/>
    <property type="match status" value="1"/>
</dbReference>
<evidence type="ECO:0000256" key="3">
    <source>
        <dbReference type="ARBA" id="ARBA00021904"/>
    </source>
</evidence>
<organism evidence="5 6">
    <name type="scientific">Dreissena polymorpha</name>
    <name type="common">Zebra mussel</name>
    <name type="synonym">Mytilus polymorpha</name>
    <dbReference type="NCBI Taxonomy" id="45954"/>
    <lineage>
        <taxon>Eukaryota</taxon>
        <taxon>Metazoa</taxon>
        <taxon>Spiralia</taxon>
        <taxon>Lophotrochozoa</taxon>
        <taxon>Mollusca</taxon>
        <taxon>Bivalvia</taxon>
        <taxon>Autobranchia</taxon>
        <taxon>Heteroconchia</taxon>
        <taxon>Euheterodonta</taxon>
        <taxon>Imparidentia</taxon>
        <taxon>Neoheterodontei</taxon>
        <taxon>Myida</taxon>
        <taxon>Dreissenoidea</taxon>
        <taxon>Dreissenidae</taxon>
        <taxon>Dreissena</taxon>
    </lineage>
</organism>
<dbReference type="PANTHER" id="PTHR28627:SF1">
    <property type="entry name" value="CYTOCHROME C OXIDASE ASSEMBLY FACTOR 5"/>
    <property type="match status" value="1"/>
</dbReference>
<dbReference type="GO" id="GO:0033617">
    <property type="term" value="P:mitochondrial respiratory chain complex IV assembly"/>
    <property type="evidence" value="ECO:0007669"/>
    <property type="project" value="TreeGrafter"/>
</dbReference>
<dbReference type="AlphaFoldDB" id="A0A9D4K8D7"/>
<dbReference type="EMBL" id="JAIWYP010000004">
    <property type="protein sequence ID" value="KAH3834906.1"/>
    <property type="molecule type" value="Genomic_DNA"/>
</dbReference>